<organism evidence="4 5">
    <name type="scientific">Ornithinimicrobium cryptoxanthini</name>
    <dbReference type="NCBI Taxonomy" id="2934161"/>
    <lineage>
        <taxon>Bacteria</taxon>
        <taxon>Bacillati</taxon>
        <taxon>Actinomycetota</taxon>
        <taxon>Actinomycetes</taxon>
        <taxon>Micrococcales</taxon>
        <taxon>Ornithinimicrobiaceae</taxon>
        <taxon>Ornithinimicrobium</taxon>
    </lineage>
</organism>
<gene>
    <name evidence="4" type="ORF">NF557_13275</name>
</gene>
<dbReference type="InterPro" id="IPR029753">
    <property type="entry name" value="D-isomer_DH_CS"/>
</dbReference>
<accession>A0ABY4YH27</accession>
<keyword evidence="5" id="KW-1185">Reference proteome</keyword>
<dbReference type="CDD" id="cd12166">
    <property type="entry name" value="2-Hacid_dh_7"/>
    <property type="match status" value="1"/>
</dbReference>
<evidence type="ECO:0000313" key="4">
    <source>
        <dbReference type="EMBL" id="USQ75575.1"/>
    </source>
</evidence>
<dbReference type="RefSeq" id="WP_252620001.1">
    <property type="nucleotide sequence ID" value="NZ_CP099490.1"/>
</dbReference>
<dbReference type="InterPro" id="IPR036291">
    <property type="entry name" value="NAD(P)-bd_dom_sf"/>
</dbReference>
<dbReference type="Proteomes" id="UP001056535">
    <property type="component" value="Chromosome"/>
</dbReference>
<name>A0ABY4YH27_9MICO</name>
<dbReference type="SUPFAM" id="SSF52283">
    <property type="entry name" value="Formate/glycerate dehydrogenase catalytic domain-like"/>
    <property type="match status" value="1"/>
</dbReference>
<dbReference type="PROSITE" id="PS00671">
    <property type="entry name" value="D_2_HYDROXYACID_DH_3"/>
    <property type="match status" value="1"/>
</dbReference>
<dbReference type="Gene3D" id="3.40.50.720">
    <property type="entry name" value="NAD(P)-binding Rossmann-like Domain"/>
    <property type="match status" value="2"/>
</dbReference>
<dbReference type="Pfam" id="PF02826">
    <property type="entry name" value="2-Hacid_dh_C"/>
    <property type="match status" value="1"/>
</dbReference>
<dbReference type="PANTHER" id="PTHR43333:SF1">
    <property type="entry name" value="D-ISOMER SPECIFIC 2-HYDROXYACID DEHYDROGENASE NAD-BINDING DOMAIN-CONTAINING PROTEIN"/>
    <property type="match status" value="1"/>
</dbReference>
<proteinExistence type="predicted"/>
<dbReference type="EMBL" id="CP099490">
    <property type="protein sequence ID" value="USQ75575.1"/>
    <property type="molecule type" value="Genomic_DNA"/>
</dbReference>
<dbReference type="SUPFAM" id="SSF51735">
    <property type="entry name" value="NAD(P)-binding Rossmann-fold domains"/>
    <property type="match status" value="1"/>
</dbReference>
<reference evidence="4" key="1">
    <citation type="submission" date="2022-06" db="EMBL/GenBank/DDBJ databases">
        <title>Ornithinimicrobium JY.X270.</title>
        <authorList>
            <person name="Huang Y."/>
        </authorList>
    </citation>
    <scope>NUCLEOTIDE SEQUENCE</scope>
    <source>
        <strain evidence="4">JY.X270</strain>
    </source>
</reference>
<sequence>MPVISVPSFLADLMEPIEGAEVVTWDMREAPPRDDLELVVVPQFNAPRVKRLDELGSLRGVITLTAGYEHVTPHLPPGVPLANAVGVHDSATSEMALTLMLAAQRDIPASVRAQDAGHWGKQQVTRSLADSRVLIVGYGGIGRALAARLLACEAAVTAVASQARDGDEYVDRVHPVDDLSVLLPDCDIIVLAVPLLPSTRGLLSAPQLRLLPDDALVVNVGRGALVDTDALQAQCASGRLRAALDVTDPEPLPEGHPLWSTPGVLITPHRGGSSTAFPPRGAAYAAEQIRTLVRSGHIDHVVATGQER</sequence>
<evidence type="ECO:0000256" key="2">
    <source>
        <dbReference type="ARBA" id="ARBA00023027"/>
    </source>
</evidence>
<protein>
    <submittedName>
        <fullName evidence="4">2-hydroxyacid dehydrogenase</fullName>
    </submittedName>
</protein>
<evidence type="ECO:0000256" key="1">
    <source>
        <dbReference type="ARBA" id="ARBA00023002"/>
    </source>
</evidence>
<keyword evidence="1" id="KW-0560">Oxidoreductase</keyword>
<keyword evidence="2" id="KW-0520">NAD</keyword>
<evidence type="ECO:0000313" key="5">
    <source>
        <dbReference type="Proteomes" id="UP001056535"/>
    </source>
</evidence>
<evidence type="ECO:0000259" key="3">
    <source>
        <dbReference type="Pfam" id="PF02826"/>
    </source>
</evidence>
<dbReference type="InterPro" id="IPR006140">
    <property type="entry name" value="D-isomer_DH_NAD-bd"/>
</dbReference>
<dbReference type="PANTHER" id="PTHR43333">
    <property type="entry name" value="2-HACID_DH_C DOMAIN-CONTAINING PROTEIN"/>
    <property type="match status" value="1"/>
</dbReference>
<feature type="domain" description="D-isomer specific 2-hydroxyacid dehydrogenase NAD-binding" evidence="3">
    <location>
        <begin position="97"/>
        <end position="271"/>
    </location>
</feature>